<organism evidence="1 2">
    <name type="scientific">Devosia insulae DS-56</name>
    <dbReference type="NCBI Taxonomy" id="1116389"/>
    <lineage>
        <taxon>Bacteria</taxon>
        <taxon>Pseudomonadati</taxon>
        <taxon>Pseudomonadota</taxon>
        <taxon>Alphaproteobacteria</taxon>
        <taxon>Hyphomicrobiales</taxon>
        <taxon>Devosiaceae</taxon>
        <taxon>Devosia</taxon>
    </lineage>
</organism>
<dbReference type="OrthoDB" id="8223265at2"/>
<sequence length="228" mass="23263">MADIFETIGDWLGLNKGKATQKAAEQNRGVINQLGNTGRPIIEGIQGVTGDYLDLGKLGAGRYADAMGLNGADGYARAEEAFRAGPGYQFALDQGLDAVARKGSAMGRLDSGNTDLDLMRYATGYADQAWGNWMNGLSGYNNMYGQGVGNDVAARGLGLDFESGLASSYMGANNQVAAGKEAGQGAMLDALGAVAGIAGRAFGGGAFGGYGGFGGNSVNPTTKMPASF</sequence>
<name>A0A1E5XVZ7_9HYPH</name>
<evidence type="ECO:0000313" key="2">
    <source>
        <dbReference type="Proteomes" id="UP000095463"/>
    </source>
</evidence>
<dbReference type="RefSeq" id="WP_069908103.1">
    <property type="nucleotide sequence ID" value="NZ_LAJE02000056.1"/>
</dbReference>
<keyword evidence="2" id="KW-1185">Reference proteome</keyword>
<accession>A0A1E5XVZ7</accession>
<protein>
    <submittedName>
        <fullName evidence="1">Uncharacterized protein</fullName>
    </submittedName>
</protein>
<dbReference type="EMBL" id="LAJE02000056">
    <property type="protein sequence ID" value="OEO32768.1"/>
    <property type="molecule type" value="Genomic_DNA"/>
</dbReference>
<dbReference type="AlphaFoldDB" id="A0A1E5XVZ7"/>
<gene>
    <name evidence="1" type="ORF">VW23_009990</name>
</gene>
<dbReference type="Proteomes" id="UP000095463">
    <property type="component" value="Unassembled WGS sequence"/>
</dbReference>
<proteinExistence type="predicted"/>
<reference evidence="1 2" key="1">
    <citation type="journal article" date="2015" name="Genome Announc.">
        <title>Genome Assemblies of Three Soil-Associated Devosia species: D. insulae, D. limi, and D. soli.</title>
        <authorList>
            <person name="Hassan Y.I."/>
            <person name="Lepp D."/>
            <person name="Zhou T."/>
        </authorList>
    </citation>
    <scope>NUCLEOTIDE SEQUENCE [LARGE SCALE GENOMIC DNA]</scope>
    <source>
        <strain evidence="1 2">DS-56</strain>
    </source>
</reference>
<evidence type="ECO:0000313" key="1">
    <source>
        <dbReference type="EMBL" id="OEO32768.1"/>
    </source>
</evidence>
<comment type="caution">
    <text evidence="1">The sequence shown here is derived from an EMBL/GenBank/DDBJ whole genome shotgun (WGS) entry which is preliminary data.</text>
</comment>